<dbReference type="InterPro" id="IPR047794">
    <property type="entry name" value="C45_proenzyme-like"/>
</dbReference>
<dbReference type="EMBL" id="MU253970">
    <property type="protein sequence ID" value="KAG9243528.1"/>
    <property type="molecule type" value="Genomic_DNA"/>
</dbReference>
<evidence type="ECO:0000313" key="2">
    <source>
        <dbReference type="EMBL" id="KAG9243528.1"/>
    </source>
</evidence>
<accession>A0A9P7Z244</accession>
<dbReference type="InterPro" id="IPR005079">
    <property type="entry name" value="Peptidase_C45_hydrolase"/>
</dbReference>
<organism evidence="2 3">
    <name type="scientific">Calycina marina</name>
    <dbReference type="NCBI Taxonomy" id="1763456"/>
    <lineage>
        <taxon>Eukaryota</taxon>
        <taxon>Fungi</taxon>
        <taxon>Dikarya</taxon>
        <taxon>Ascomycota</taxon>
        <taxon>Pezizomycotina</taxon>
        <taxon>Leotiomycetes</taxon>
        <taxon>Helotiales</taxon>
        <taxon>Pezizellaceae</taxon>
        <taxon>Calycina</taxon>
    </lineage>
</organism>
<dbReference type="PANTHER" id="PTHR34180:SF1">
    <property type="entry name" value="BETA-ALANYL-DOPAMINE_CARCININE HYDROLASE"/>
    <property type="match status" value="1"/>
</dbReference>
<dbReference type="Gene3D" id="3.60.60.10">
    <property type="entry name" value="Penicillin V Acylase, Chain A"/>
    <property type="match status" value="1"/>
</dbReference>
<dbReference type="OrthoDB" id="189997at2759"/>
<gene>
    <name evidence="2" type="ORF">BJ878DRAFT_114321</name>
</gene>
<dbReference type="AlphaFoldDB" id="A0A9P7Z244"/>
<dbReference type="Pfam" id="PF03417">
    <property type="entry name" value="AAT"/>
    <property type="match status" value="1"/>
</dbReference>
<sequence length="321" mass="34931">MSWPEILQETEKYVEPLEQHYPRYFEEIRGIAAGAGLQYLDVLALNVRTEISFGLFSDTAKKLDVPSDGCTALGWLIGGESFLAQNWDWMIEQSYSLVVCHVSQPGTDIPDFSMVTEAGIIGKIGMNSMGVGTLLNAIRCRGVDRSKMPTHFALRKVLESGSREEAVATIKSTGIAGSGHILVGDPTGSTGLECTSNWVKELVMDSQGRVCHSNHLVLEHSDVDEAPWLADSPERLARIKELTSGISESSSTTIFNVFKDTLGFPASIDRKTTGTNTTETLFNIVMNLSDKSVTVTVGRPSGYSEQLTWSFGQKANGTISV</sequence>
<dbReference type="InterPro" id="IPR047801">
    <property type="entry name" value="Peptidase_C45"/>
</dbReference>
<evidence type="ECO:0000313" key="3">
    <source>
        <dbReference type="Proteomes" id="UP000887226"/>
    </source>
</evidence>
<name>A0A9P7Z244_9HELO</name>
<dbReference type="Gene3D" id="1.10.10.2120">
    <property type="match status" value="1"/>
</dbReference>
<dbReference type="Proteomes" id="UP000887226">
    <property type="component" value="Unassembled WGS sequence"/>
</dbReference>
<dbReference type="NCBIfam" id="NF040521">
    <property type="entry name" value="C45_proenzyme"/>
    <property type="match status" value="1"/>
</dbReference>
<evidence type="ECO:0000259" key="1">
    <source>
        <dbReference type="Pfam" id="PF03417"/>
    </source>
</evidence>
<feature type="domain" description="Peptidase C45 hydrolase" evidence="1">
    <location>
        <begin position="79"/>
        <end position="301"/>
    </location>
</feature>
<protein>
    <submittedName>
        <fullName evidence="2">Acyl-coenzyme A:6-aminopenicillanic acid acyl-transferase-domain-containing protein</fullName>
    </submittedName>
</protein>
<comment type="caution">
    <text evidence="2">The sequence shown here is derived from an EMBL/GenBank/DDBJ whole genome shotgun (WGS) entry which is preliminary data.</text>
</comment>
<dbReference type="PANTHER" id="PTHR34180">
    <property type="entry name" value="PEPTIDASE C45"/>
    <property type="match status" value="1"/>
</dbReference>
<keyword evidence="3" id="KW-1185">Reference proteome</keyword>
<proteinExistence type="predicted"/>
<reference evidence="2" key="1">
    <citation type="journal article" date="2021" name="IMA Fungus">
        <title>Genomic characterization of three marine fungi, including Emericellopsis atlantica sp. nov. with signatures of a generalist lifestyle and marine biomass degradation.</title>
        <authorList>
            <person name="Hagestad O.C."/>
            <person name="Hou L."/>
            <person name="Andersen J.H."/>
            <person name="Hansen E.H."/>
            <person name="Altermark B."/>
            <person name="Li C."/>
            <person name="Kuhnert E."/>
            <person name="Cox R.J."/>
            <person name="Crous P.W."/>
            <person name="Spatafora J.W."/>
            <person name="Lail K."/>
            <person name="Amirebrahimi M."/>
            <person name="Lipzen A."/>
            <person name="Pangilinan J."/>
            <person name="Andreopoulos W."/>
            <person name="Hayes R.D."/>
            <person name="Ng V."/>
            <person name="Grigoriev I.V."/>
            <person name="Jackson S.A."/>
            <person name="Sutton T.D.S."/>
            <person name="Dobson A.D.W."/>
            <person name="Rama T."/>
        </authorList>
    </citation>
    <scope>NUCLEOTIDE SEQUENCE</scope>
    <source>
        <strain evidence="2">TRa3180A</strain>
    </source>
</reference>